<dbReference type="InterPro" id="IPR008978">
    <property type="entry name" value="HSP20-like_chaperone"/>
</dbReference>
<name>A0A0A1NH45_RHIZD</name>
<gene>
    <name evidence="4" type="ORF">BCV71DRAFT_226874</name>
</gene>
<dbReference type="GO" id="GO:0051087">
    <property type="term" value="F:protein-folding chaperone binding"/>
    <property type="evidence" value="ECO:0007669"/>
    <property type="project" value="TreeGrafter"/>
</dbReference>
<dbReference type="AlphaFoldDB" id="A0A0A1NH45"/>
<proteinExistence type="inferred from homology"/>
<evidence type="ECO:0000256" key="1">
    <source>
        <dbReference type="ARBA" id="ARBA00025733"/>
    </source>
</evidence>
<dbReference type="InterPro" id="IPR045250">
    <property type="entry name" value="p23-like"/>
</dbReference>
<evidence type="ECO:0000313" key="4">
    <source>
        <dbReference type="EMBL" id="ORE18531.1"/>
    </source>
</evidence>
<organism evidence="4 5">
    <name type="scientific">Rhizopus microsporus</name>
    <dbReference type="NCBI Taxonomy" id="58291"/>
    <lineage>
        <taxon>Eukaryota</taxon>
        <taxon>Fungi</taxon>
        <taxon>Fungi incertae sedis</taxon>
        <taxon>Mucoromycota</taxon>
        <taxon>Mucoromycotina</taxon>
        <taxon>Mucoromycetes</taxon>
        <taxon>Mucorales</taxon>
        <taxon>Mucorineae</taxon>
        <taxon>Rhizopodaceae</taxon>
        <taxon>Rhizopus</taxon>
    </lineage>
</organism>
<evidence type="ECO:0000313" key="5">
    <source>
        <dbReference type="Proteomes" id="UP000242381"/>
    </source>
</evidence>
<dbReference type="PANTHER" id="PTHR22932:SF1">
    <property type="entry name" value="CO-CHAPERONE PROTEIN DAF-41"/>
    <property type="match status" value="1"/>
</dbReference>
<dbReference type="PANTHER" id="PTHR22932">
    <property type="entry name" value="TELOMERASE-BINDING PROTEIN P23 HSP90 CO-CHAPERONE"/>
    <property type="match status" value="1"/>
</dbReference>
<reference evidence="4 5" key="1">
    <citation type="journal article" date="2016" name="Proc. Natl. Acad. Sci. U.S.A.">
        <title>Lipid metabolic changes in an early divergent fungus govern the establishment of a mutualistic symbiosis with endobacteria.</title>
        <authorList>
            <person name="Lastovetsky O.A."/>
            <person name="Gaspar M.L."/>
            <person name="Mondo S.J."/>
            <person name="LaButti K.M."/>
            <person name="Sandor L."/>
            <person name="Grigoriev I.V."/>
            <person name="Henry S.A."/>
            <person name="Pawlowska T.E."/>
        </authorList>
    </citation>
    <scope>NUCLEOTIDE SEQUENCE [LARGE SCALE GENOMIC DNA]</scope>
    <source>
        <strain evidence="4 5">ATCC 11559</strain>
    </source>
</reference>
<dbReference type="GO" id="GO:0006457">
    <property type="term" value="P:protein folding"/>
    <property type="evidence" value="ECO:0007669"/>
    <property type="project" value="TreeGrafter"/>
</dbReference>
<dbReference type="OMA" id="EEGPYWP"/>
<feature type="region of interest" description="Disordered" evidence="2">
    <location>
        <begin position="105"/>
        <end position="166"/>
    </location>
</feature>
<sequence length="166" mass="19301">MSLHPTVLWAERNDLLYLTVELSDIKDQKVDLTETKLSFKAKGGVEQKEYAFDIEFLKPVKVEDAKQHLTPRNLFLVIYKKEEGYWNKISKDRLRFVQTDFQRWKDEDDEEEDMGDPMGGLDFQSLMAQAGSSGGLPNMDDLPEGDDSDDEFEEDEQKEVQEEKKD</sequence>
<dbReference type="GO" id="GO:0051879">
    <property type="term" value="F:Hsp90 protein binding"/>
    <property type="evidence" value="ECO:0007669"/>
    <property type="project" value="InterPro"/>
</dbReference>
<evidence type="ECO:0000259" key="3">
    <source>
        <dbReference type="PROSITE" id="PS51203"/>
    </source>
</evidence>
<feature type="compositionally biased region" description="Acidic residues" evidence="2">
    <location>
        <begin position="141"/>
        <end position="157"/>
    </location>
</feature>
<feature type="domain" description="CS" evidence="3">
    <location>
        <begin position="2"/>
        <end position="90"/>
    </location>
</feature>
<accession>A0A0A1NH45</accession>
<dbReference type="Proteomes" id="UP000242381">
    <property type="component" value="Unassembled WGS sequence"/>
</dbReference>
<dbReference type="SUPFAM" id="SSF49764">
    <property type="entry name" value="HSP20-like chaperones"/>
    <property type="match status" value="1"/>
</dbReference>
<dbReference type="Pfam" id="PF04969">
    <property type="entry name" value="CS"/>
    <property type="match status" value="1"/>
</dbReference>
<dbReference type="Gene3D" id="2.60.40.790">
    <property type="match status" value="1"/>
</dbReference>
<evidence type="ECO:0000256" key="2">
    <source>
        <dbReference type="SAM" id="MobiDB-lite"/>
    </source>
</evidence>
<dbReference type="EMBL" id="KV921328">
    <property type="protein sequence ID" value="ORE18531.1"/>
    <property type="molecule type" value="Genomic_DNA"/>
</dbReference>
<dbReference type="InterPro" id="IPR007052">
    <property type="entry name" value="CS_dom"/>
</dbReference>
<dbReference type="VEuPathDB" id="FungiDB:BCV72DRAFT_282461"/>
<protein>
    <submittedName>
        <fullName evidence="4">HSP20-like chaperone</fullName>
    </submittedName>
</protein>
<dbReference type="PROSITE" id="PS51203">
    <property type="entry name" value="CS"/>
    <property type="match status" value="1"/>
</dbReference>
<dbReference type="GO" id="GO:0005829">
    <property type="term" value="C:cytosol"/>
    <property type="evidence" value="ECO:0007669"/>
    <property type="project" value="TreeGrafter"/>
</dbReference>
<dbReference type="CDD" id="cd06465">
    <property type="entry name" value="p23_hB-ind1_like"/>
    <property type="match status" value="1"/>
</dbReference>
<dbReference type="GO" id="GO:0051131">
    <property type="term" value="P:chaperone-mediated protein complex assembly"/>
    <property type="evidence" value="ECO:0007669"/>
    <property type="project" value="TreeGrafter"/>
</dbReference>
<dbReference type="FunFam" id="2.60.40.790:FF:000013">
    <property type="entry name" value="Very-long-chain (3R)-3-hydroxyacyl-CoA dehydratase"/>
    <property type="match status" value="1"/>
</dbReference>
<dbReference type="GO" id="GO:0005634">
    <property type="term" value="C:nucleus"/>
    <property type="evidence" value="ECO:0007669"/>
    <property type="project" value="TreeGrafter"/>
</dbReference>
<comment type="similarity">
    <text evidence="1">Belongs to the p23/wos2 family.</text>
</comment>